<dbReference type="PANTHER" id="PTHR36838">
    <property type="entry name" value="AUXIN EFFLUX CARRIER FAMILY PROTEIN"/>
    <property type="match status" value="1"/>
</dbReference>
<sequence>MNNIFVSILPIFIITMLGIIIKRTWISSEEFWRGLEKLSYFLLFPLVLFNHTSAIETSSHDLLRLILLLMLSIGIVSIMLIIYRRRTQGCKMVFTSLFQGSIRFNNYIFLALSNALFGSKKMAIVAIVSVYMVIYTNVLSVLIFSIYTNNSGNNIKPNFSSAIKNFVANPLIIASLIGLTFNYFNIVLNVGIKNTIDILSNSALAIGVMSVGARLQFNLNTKHIHQVFIALLTKLIILPLITIILFFIAGITGDLRVVGILFSCLPPASTSYLLSQQLHGDPDSMATIITFTTIFSLLSLSIIMYIFA</sequence>
<feature type="transmembrane region" description="Helical" evidence="8">
    <location>
        <begin position="123"/>
        <end position="146"/>
    </location>
</feature>
<dbReference type="InterPro" id="IPR038770">
    <property type="entry name" value="Na+/solute_symporter_sf"/>
</dbReference>
<comment type="subcellular location">
    <subcellularLocation>
        <location evidence="1">Cell membrane</location>
        <topology evidence="1">Multi-pass membrane protein</topology>
    </subcellularLocation>
</comment>
<feature type="transmembrane region" description="Helical" evidence="8">
    <location>
        <begin position="166"/>
        <end position="186"/>
    </location>
</feature>
<comment type="similarity">
    <text evidence="2">Belongs to the auxin efflux carrier (TC 2.A.69) family.</text>
</comment>
<feature type="transmembrane region" description="Helical" evidence="8">
    <location>
        <begin position="286"/>
        <end position="307"/>
    </location>
</feature>
<dbReference type="AlphaFoldDB" id="A0A0F3NR65"/>
<keyword evidence="4" id="KW-1003">Cell membrane</keyword>
<feature type="transmembrane region" description="Helical" evidence="8">
    <location>
        <begin position="227"/>
        <end position="249"/>
    </location>
</feature>
<organism evidence="9 10">
    <name type="scientific">Orientia tsutsugamushi str. TA716</name>
    <dbReference type="NCBI Taxonomy" id="1359175"/>
    <lineage>
        <taxon>Bacteria</taxon>
        <taxon>Pseudomonadati</taxon>
        <taxon>Pseudomonadota</taxon>
        <taxon>Alphaproteobacteria</taxon>
        <taxon>Rickettsiales</taxon>
        <taxon>Rickettsiaceae</taxon>
        <taxon>Rickettsieae</taxon>
        <taxon>Orientia</taxon>
    </lineage>
</organism>
<keyword evidence="5 8" id="KW-0812">Transmembrane</keyword>
<name>A0A0F3NR65_ORITS</name>
<evidence type="ECO:0000256" key="7">
    <source>
        <dbReference type="ARBA" id="ARBA00023136"/>
    </source>
</evidence>
<dbReference type="EMBL" id="LAOA01000198">
    <property type="protein sequence ID" value="KJV70182.1"/>
    <property type="molecule type" value="Genomic_DNA"/>
</dbReference>
<keyword evidence="3" id="KW-0813">Transport</keyword>
<evidence type="ECO:0000256" key="1">
    <source>
        <dbReference type="ARBA" id="ARBA00004651"/>
    </source>
</evidence>
<evidence type="ECO:0000256" key="8">
    <source>
        <dbReference type="SAM" id="Phobius"/>
    </source>
</evidence>
<dbReference type="GO" id="GO:0055085">
    <property type="term" value="P:transmembrane transport"/>
    <property type="evidence" value="ECO:0007669"/>
    <property type="project" value="InterPro"/>
</dbReference>
<gene>
    <name evidence="9" type="ORF">OTSTA716_2671</name>
</gene>
<proteinExistence type="inferred from homology"/>
<feature type="transmembrane region" description="Helical" evidence="8">
    <location>
        <begin position="6"/>
        <end position="26"/>
    </location>
</feature>
<dbReference type="Proteomes" id="UP000033671">
    <property type="component" value="Unassembled WGS sequence"/>
</dbReference>
<dbReference type="PATRIC" id="fig|1359175.3.peg.1260"/>
<evidence type="ECO:0000256" key="3">
    <source>
        <dbReference type="ARBA" id="ARBA00022448"/>
    </source>
</evidence>
<dbReference type="InterPro" id="IPR004776">
    <property type="entry name" value="Mem_transp_PIN-like"/>
</dbReference>
<dbReference type="PANTHER" id="PTHR36838:SF4">
    <property type="entry name" value="AUXIN EFFLUX CARRIER FAMILY PROTEIN"/>
    <property type="match status" value="1"/>
</dbReference>
<accession>A0A0F3NR65</accession>
<dbReference type="Pfam" id="PF03547">
    <property type="entry name" value="Mem_trans"/>
    <property type="match status" value="1"/>
</dbReference>
<evidence type="ECO:0000256" key="4">
    <source>
        <dbReference type="ARBA" id="ARBA00022475"/>
    </source>
</evidence>
<evidence type="ECO:0000256" key="6">
    <source>
        <dbReference type="ARBA" id="ARBA00022989"/>
    </source>
</evidence>
<protein>
    <submittedName>
        <fullName evidence="9">Membrane transport family protein</fullName>
    </submittedName>
</protein>
<feature type="transmembrane region" description="Helical" evidence="8">
    <location>
        <begin position="62"/>
        <end position="83"/>
    </location>
</feature>
<comment type="caution">
    <text evidence="9">The sequence shown here is derived from an EMBL/GenBank/DDBJ whole genome shotgun (WGS) entry which is preliminary data.</text>
</comment>
<feature type="transmembrane region" description="Helical" evidence="8">
    <location>
        <begin position="38"/>
        <end position="56"/>
    </location>
</feature>
<evidence type="ECO:0000256" key="2">
    <source>
        <dbReference type="ARBA" id="ARBA00010145"/>
    </source>
</evidence>
<keyword evidence="7 8" id="KW-0472">Membrane</keyword>
<dbReference type="RefSeq" id="WP_045917770.1">
    <property type="nucleotide sequence ID" value="NZ_LAOA01000198.1"/>
</dbReference>
<evidence type="ECO:0000256" key="5">
    <source>
        <dbReference type="ARBA" id="ARBA00022692"/>
    </source>
</evidence>
<dbReference type="Gene3D" id="1.20.1530.20">
    <property type="match status" value="1"/>
</dbReference>
<keyword evidence="6 8" id="KW-1133">Transmembrane helix</keyword>
<reference evidence="9 10" key="1">
    <citation type="submission" date="2015-01" db="EMBL/GenBank/DDBJ databases">
        <title>Genome Sequencing of Rickettsiales.</title>
        <authorList>
            <person name="Daugherty S.C."/>
            <person name="Su Q."/>
            <person name="Abolude K."/>
            <person name="Beier-Sexton M."/>
            <person name="Carlyon J.A."/>
            <person name="Carter R."/>
            <person name="Day N.P."/>
            <person name="Dumler S.J."/>
            <person name="Dyachenko V."/>
            <person name="Godinez A."/>
            <person name="Kurtti T.J."/>
            <person name="Lichay M."/>
            <person name="Mullins K.E."/>
            <person name="Ott S."/>
            <person name="Pappas-Brown V."/>
            <person name="Paris D.H."/>
            <person name="Patel P."/>
            <person name="Richards A.L."/>
            <person name="Sadzewicz L."/>
            <person name="Sears K."/>
            <person name="Seidman D."/>
            <person name="Sengamalay N."/>
            <person name="Stenos J."/>
            <person name="Tallon L.J."/>
            <person name="Vincent G."/>
            <person name="Fraser C.M."/>
            <person name="Munderloh U."/>
            <person name="Dunning-Hotopp J.C."/>
        </authorList>
    </citation>
    <scope>NUCLEOTIDE SEQUENCE [LARGE SCALE GENOMIC DNA]</scope>
    <source>
        <strain evidence="9 10">TA716</strain>
    </source>
</reference>
<dbReference type="GO" id="GO:0005886">
    <property type="term" value="C:plasma membrane"/>
    <property type="evidence" value="ECO:0007669"/>
    <property type="project" value="UniProtKB-SubCell"/>
</dbReference>
<evidence type="ECO:0000313" key="10">
    <source>
        <dbReference type="Proteomes" id="UP000033671"/>
    </source>
</evidence>
<evidence type="ECO:0000313" key="9">
    <source>
        <dbReference type="EMBL" id="KJV70182.1"/>
    </source>
</evidence>